<dbReference type="EMBL" id="BARW01037438">
    <property type="protein sequence ID" value="GAJ24553.1"/>
    <property type="molecule type" value="Genomic_DNA"/>
</dbReference>
<dbReference type="SUPFAM" id="SSF53756">
    <property type="entry name" value="UDP-Glycosyltransferase/glycogen phosphorylase"/>
    <property type="match status" value="1"/>
</dbReference>
<proteinExistence type="predicted"/>
<comment type="caution">
    <text evidence="1">The sequence shown here is derived from an EMBL/GenBank/DDBJ whole genome shotgun (WGS) entry which is preliminary data.</text>
</comment>
<gene>
    <name evidence="1" type="ORF">S12H4_57801</name>
</gene>
<organism evidence="1">
    <name type="scientific">marine sediment metagenome</name>
    <dbReference type="NCBI Taxonomy" id="412755"/>
    <lineage>
        <taxon>unclassified sequences</taxon>
        <taxon>metagenomes</taxon>
        <taxon>ecological metagenomes</taxon>
    </lineage>
</organism>
<evidence type="ECO:0000313" key="1">
    <source>
        <dbReference type="EMBL" id="GAJ24553.1"/>
    </source>
</evidence>
<feature type="non-terminal residue" evidence="1">
    <location>
        <position position="1"/>
    </location>
</feature>
<protein>
    <recommendedName>
        <fullName evidence="2">Glycosyl transferase family 1 domain-containing protein</fullName>
    </recommendedName>
</protein>
<reference evidence="1" key="1">
    <citation type="journal article" date="2014" name="Front. Microbiol.">
        <title>High frequency of phylogenetically diverse reductive dehalogenase-homologous genes in deep subseafloor sedimentary metagenomes.</title>
        <authorList>
            <person name="Kawai M."/>
            <person name="Futagami T."/>
            <person name="Toyoda A."/>
            <person name="Takaki Y."/>
            <person name="Nishi S."/>
            <person name="Hori S."/>
            <person name="Arai W."/>
            <person name="Tsubouchi T."/>
            <person name="Morono Y."/>
            <person name="Uchiyama I."/>
            <person name="Ito T."/>
            <person name="Fujiyama A."/>
            <person name="Inagaki F."/>
            <person name="Takami H."/>
        </authorList>
    </citation>
    <scope>NUCLEOTIDE SEQUENCE</scope>
    <source>
        <strain evidence="1">Expedition CK06-06</strain>
    </source>
</reference>
<evidence type="ECO:0008006" key="2">
    <source>
        <dbReference type="Google" id="ProtNLM"/>
    </source>
</evidence>
<dbReference type="Gene3D" id="3.40.50.2000">
    <property type="entry name" value="Glycogen Phosphorylase B"/>
    <property type="match status" value="2"/>
</dbReference>
<name>X1V456_9ZZZZ</name>
<accession>X1V456</accession>
<sequence length="55" mass="6663">GETSNMAEKAIELLNNTKNHEYFRKQARKRAIQYFNADQIITQYETFYKEILDFE</sequence>
<dbReference type="AlphaFoldDB" id="X1V456"/>